<feature type="transmembrane region" description="Helical" evidence="5">
    <location>
        <begin position="1650"/>
        <end position="1672"/>
    </location>
</feature>
<organism evidence="6 7">
    <name type="scientific">Leishmania donovani</name>
    <dbReference type="NCBI Taxonomy" id="5661"/>
    <lineage>
        <taxon>Eukaryota</taxon>
        <taxon>Discoba</taxon>
        <taxon>Euglenozoa</taxon>
        <taxon>Kinetoplastea</taxon>
        <taxon>Metakinetoplastina</taxon>
        <taxon>Trypanosomatida</taxon>
        <taxon>Trypanosomatidae</taxon>
        <taxon>Leishmaniinae</taxon>
        <taxon>Leishmania</taxon>
    </lineage>
</organism>
<dbReference type="GO" id="GO:0006913">
    <property type="term" value="P:nucleocytoplasmic transport"/>
    <property type="evidence" value="ECO:0007669"/>
    <property type="project" value="TreeGrafter"/>
</dbReference>
<feature type="region of interest" description="Disordered" evidence="4">
    <location>
        <begin position="970"/>
        <end position="999"/>
    </location>
</feature>
<dbReference type="GO" id="GO:0005096">
    <property type="term" value="F:GTPase activator activity"/>
    <property type="evidence" value="ECO:0007669"/>
    <property type="project" value="UniProtKB-KW"/>
</dbReference>
<dbReference type="InterPro" id="IPR027038">
    <property type="entry name" value="RanGap"/>
</dbReference>
<dbReference type="VEuPathDB" id="TriTrypDB:LdBPK_260490.1"/>
<keyword evidence="5" id="KW-0472">Membrane</keyword>
<evidence type="ECO:0000313" key="6">
    <source>
        <dbReference type="EMBL" id="TPP51947.1"/>
    </source>
</evidence>
<dbReference type="SMART" id="SM00368">
    <property type="entry name" value="LRR_RI"/>
    <property type="match status" value="11"/>
</dbReference>
<dbReference type="VEuPathDB" id="TriTrypDB:LDHU3_26.0650"/>
<dbReference type="GO" id="GO:0005829">
    <property type="term" value="C:cytosol"/>
    <property type="evidence" value="ECO:0007669"/>
    <property type="project" value="TreeGrafter"/>
</dbReference>
<dbReference type="EMBL" id="RHLD01000018">
    <property type="protein sequence ID" value="TPP51947.1"/>
    <property type="molecule type" value="Genomic_DNA"/>
</dbReference>
<protein>
    <submittedName>
        <fullName evidence="6">Putative integral membrane protein</fullName>
    </submittedName>
</protein>
<keyword evidence="1" id="KW-0343">GTPase activation</keyword>
<feature type="region of interest" description="Disordered" evidence="4">
    <location>
        <begin position="1893"/>
        <end position="1946"/>
    </location>
</feature>
<keyword evidence="5" id="KW-1133">Transmembrane helix</keyword>
<dbReference type="Pfam" id="PF13516">
    <property type="entry name" value="LRR_6"/>
    <property type="match status" value="5"/>
</dbReference>
<dbReference type="InterPro" id="IPR032675">
    <property type="entry name" value="LRR_dom_sf"/>
</dbReference>
<feature type="compositionally biased region" description="Polar residues" evidence="4">
    <location>
        <begin position="1906"/>
        <end position="1919"/>
    </location>
</feature>
<dbReference type="GO" id="GO:0048471">
    <property type="term" value="C:perinuclear region of cytoplasm"/>
    <property type="evidence" value="ECO:0007669"/>
    <property type="project" value="TreeGrafter"/>
</dbReference>
<evidence type="ECO:0000313" key="7">
    <source>
        <dbReference type="Proteomes" id="UP000318821"/>
    </source>
</evidence>
<sequence>METIAVETGPCDLYHALGSVPSGDPSLKEATLLCVASSACSCEAAPSANEAHDTTAASISCGAGAPAWLSATVTCTLDVLIQVHPSLSRGRFADFLGGCHGVTVKKSEPHFARVTCCNARDLCELHDGLIRLPLSPADVVATDVSTCSTRVKAANLSSVWSGQSARGRGAQSSTVGSTGGRAMETAIASAAEANCCSAHAVCCAPEYLAVLSEMRSACVARSLPTVALIVRFPQRCRRALVLLRPTVSRRHKKYRVAYHASLRFVSESMQRVALMPMGDAAVLLADTFIHDAALSACAFTEDSGASATLVLRGSYLSLHDGEQQSGALQPLLLHLGLRGAPARRRVLRSLLRCRVTGAWHRLRSPARGASRAPYCRPVVSELVLYTSGGHILVFELFMADGAHEALTLAGKEDPSMTVVYTCCVGTRLLFSKLDASAAAESIAVSRPGDYVCGGALLVAPPWGFADRWRHSPWMERALTLATTPSVAVSGVLVLGEGGRRRRRHRPSSVLAMSPNRGVWLLRTDSQLCVASVPTGTGAMGEHGDAEPTLTTAVKLDSSHALHDVQYVACGGHAGFLLLCRHSSAGAAEPWDMTSAMSPVTVTSAVGDRFVHCSHSQSPLQLLFLSLTAMGTSAAAASDAAISPLLPVPLISSSILESLPPSFAHPSSRLRLVCAVSAADTPDSMVASENLSDTLYVAISSSGDARFAWTVTVRLPSVWPSCTSLFQLCPKECSGIAGGAGTATGGACQAASTLQWTAHALSALFPHACLMAGGNEVSAWRTAVQGTTVSSLSKASPSAVASEEESPLETALEAALLELNYPAAGAVAVVAGFSAALRMSGLLARGRDCPDARGGGVVATMRIVAFLHGCAQLLRHAMEDVAAVGNVSALQACASHLAQTVEAGAARRSSSAMTATAWEVWGLLLQPLFDFVWGVVQAYGVSAEVAAGLLEYCSPAVRSMVHARRHWWPEGGSAVHDTKPDNAAPLKVPEETPCTSGPAAHAVSAGLSAQHDGVASPSGQHTSVPTAMSVSPAAAATASASSCTSAELYELVRRVFLAQGASAALGLLGELQRHDSTKAGVAEMAQMLEAMQRRLQGAAEAASLLLSHCAERDVFFITAVAAFHTQHFRTCMMAAPRFLHWAEENGVMAQSIEASHHRADARRMSVDAESEAGPLLRHHIHSTHSAARRSSLPAAAGVPGVQEYQCRLALLQHAWSSVQMGKRLQFGKDAVALLDYAEDSLSYHVGCALALFGLPLPAAEETVMNATAYLTGTVAESVHALTLLHLGMVEPAMQMAKAALDRAEALRTRGSSSVDNDKDDALLLDTLRRVVVMAVTALEDAASALEVTLAQSEAHCLLYPSDLPLHASTRQMIPFHMNRAVYLYHAGQLCGAWDDACCAVATVDELAGSVELAFSDCFSLHMYYFTCHVGFALLEELLLADLEAAKACLSHPTSKEAKDKKDATLQEDEILIKEILHIWQDVVRRMLHFYPHSRLNELCQAQLKIIRGEKHSLSQANLLALALYVDHHVPEAVDNAVKNLQAFPHSREIIQMHSMLHKKRRMALLVFLLAANLGVLYLTVYVNTSSFVNFSEEMKVLAVRMQLPSPKLIGTALTDLFFVKSALNRTLFCLRCIPLVNVVNALLIRFAGNNFLFASASSTFALYFFLSMLFGPFTTHVWFLPSVDEPDVVVMPWLTILGVGTVVAFFVLVPHIILAVLEPYMFAIFYAPAPRPGFETGELPPRSSIRERLLLHLHYSQSMPLRFKLEESKLEAERYRVLPMSEDKEARVLFSHISPTLMCAALTSTELNPASGSPPRGSVAVVPDKCGSAAEASSPLRMSNLVFGRDTRVNVTSLAAALTGWRFHASSSAAAPRTEDAGVSTVDTLWPQLNCAARLRRPPRKKKTTTSIVGATSQSSSRNAVTDGEEGDTHFHSNASQDGFDGNDESEDQAALANHHYPGNFVGYIGGGRYRWDSQHGKWMRHAQYALEFYHRWHCTNSSKASSGISPSTGGIIPAAVPASEGAKSQASFAVIGSSVSDGRRRMQIPWRQISNQQLDSICRALLDREFDTPIHTIDLMDNQLGPTGAVKIASCLESSPVTEVFICYNDIGKEGCDGLAGVVNLSHSLQVLDIRGNHLSASDVHRLLRSVSMSTALSRLGLASNRLGPEGAALAAKALERNTYLSSLDLSVNELGPSGAECLAGILRNSVSALRVLQLHGNYLGPTGVIAICDAVRTNKELRRLTLGNNHATDEAAGAVAAMLEANDTLEELDIRLNTLTANGVRTIVQQGLAKNTSLAVLSLSGNEVGPVGANELTQVLTSHQRSVLEQLDLSSCGLTASGGARVASLLSTSMSLKEINLSDNALDDEAAVRLAQNITDGITISVVDVSCNKIGEEGASQLIDAALRNAQLVALVTNGNNISRAAQKRLDNLLEERLAKNRVAGPQTALCQQQKLPYQQHAALSAAAPTAAA</sequence>
<keyword evidence="3" id="KW-0677">Repeat</keyword>
<keyword evidence="2" id="KW-0433">Leucine-rich repeat</keyword>
<dbReference type="GO" id="GO:0005634">
    <property type="term" value="C:nucleus"/>
    <property type="evidence" value="ECO:0007669"/>
    <property type="project" value="TreeGrafter"/>
</dbReference>
<dbReference type="Gene3D" id="3.80.10.10">
    <property type="entry name" value="Ribonuclease Inhibitor"/>
    <property type="match status" value="3"/>
</dbReference>
<reference evidence="7" key="1">
    <citation type="submission" date="2019-02" db="EMBL/GenBank/DDBJ databases">
        <title>FDA dAtabase for Regulatory Grade micrObial Sequences (FDA-ARGOS): Supporting development and validation of Infectious Disease Dx tests.</title>
        <authorList>
            <person name="Duncan R."/>
            <person name="Fisher C."/>
            <person name="Tallon L."/>
            <person name="Sadzewicz L."/>
            <person name="Sengamalay N."/>
            <person name="Ott S."/>
            <person name="Godinez A."/>
            <person name="Nagaraj S."/>
            <person name="Vavikolanu K."/>
            <person name="Vyas G."/>
            <person name="Nadendla S."/>
            <person name="Aluvathingal J."/>
            <person name="Sichtig H."/>
        </authorList>
    </citation>
    <scope>NUCLEOTIDE SEQUENCE [LARGE SCALE GENOMIC DNA]</scope>
    <source>
        <strain evidence="7">FDAARGOS_360</strain>
    </source>
</reference>
<dbReference type="VEuPathDB" id="TriTrypDB:LdCL_260010400"/>
<dbReference type="VEuPathDB" id="TriTrypDB:LDHU3_26.0670"/>
<dbReference type="Proteomes" id="UP000318821">
    <property type="component" value="Unassembled WGS sequence"/>
</dbReference>
<feature type="transmembrane region" description="Helical" evidence="5">
    <location>
        <begin position="1621"/>
        <end position="1643"/>
    </location>
</feature>
<dbReference type="VEuPathDB" id="TriTrypDB:LDHU3_26.0660"/>
<dbReference type="VEuPathDB" id="TriTrypDB:LdCL_260010600"/>
<comment type="caution">
    <text evidence="6">The sequence shown here is derived from an EMBL/GenBank/DDBJ whole genome shotgun (WGS) entry which is preliminary data.</text>
</comment>
<name>A0A504Y3E7_LEIDO</name>
<accession>A0A504Y3E7</accession>
<evidence type="ECO:0000256" key="4">
    <source>
        <dbReference type="SAM" id="MobiDB-lite"/>
    </source>
</evidence>
<dbReference type="GO" id="GO:0031267">
    <property type="term" value="F:small GTPase binding"/>
    <property type="evidence" value="ECO:0007669"/>
    <property type="project" value="TreeGrafter"/>
</dbReference>
<dbReference type="VEuPathDB" id="TriTrypDB:LDHU3_26.0630"/>
<dbReference type="PANTHER" id="PTHR24113">
    <property type="entry name" value="RAN GTPASE-ACTIVATING PROTEIN 1"/>
    <property type="match status" value="1"/>
</dbReference>
<dbReference type="VEuPathDB" id="TriTrypDB:LdCL_260010700"/>
<feature type="compositionally biased region" description="Basic residues" evidence="4">
    <location>
        <begin position="1893"/>
        <end position="1903"/>
    </location>
</feature>
<evidence type="ECO:0000256" key="5">
    <source>
        <dbReference type="SAM" id="Phobius"/>
    </source>
</evidence>
<dbReference type="VEuPathDB" id="TriTrypDB:LdCL_260010800"/>
<gene>
    <name evidence="6" type="ORF">CGC20_4820</name>
</gene>
<dbReference type="SUPFAM" id="SSF52047">
    <property type="entry name" value="RNI-like"/>
    <property type="match status" value="1"/>
</dbReference>
<dbReference type="VEuPathDB" id="TriTrypDB:LdCL_260010500"/>
<feature type="transmembrane region" description="Helical" evidence="5">
    <location>
        <begin position="1692"/>
        <end position="1716"/>
    </location>
</feature>
<evidence type="ECO:0000256" key="3">
    <source>
        <dbReference type="ARBA" id="ARBA00022737"/>
    </source>
</evidence>
<dbReference type="VEuPathDB" id="TriTrypDB:LdBPK_260510.1"/>
<evidence type="ECO:0000256" key="1">
    <source>
        <dbReference type="ARBA" id="ARBA00022468"/>
    </source>
</evidence>
<dbReference type="InterPro" id="IPR001611">
    <property type="entry name" value="Leu-rich_rpt"/>
</dbReference>
<proteinExistence type="predicted"/>
<evidence type="ECO:0000256" key="2">
    <source>
        <dbReference type="ARBA" id="ARBA00022614"/>
    </source>
</evidence>
<keyword evidence="5" id="KW-0812">Transmembrane</keyword>
<feature type="transmembrane region" description="Helical" evidence="5">
    <location>
        <begin position="1561"/>
        <end position="1581"/>
    </location>
</feature>
<dbReference type="PANTHER" id="PTHR24113:SF12">
    <property type="entry name" value="RAN GTPASE-ACTIVATING PROTEIN 1"/>
    <property type="match status" value="1"/>
</dbReference>